<sequence length="325" mass="35451">MKKIGLLLAILACISPDLFAQGAKNIRINEVMTDNESSIVDEFGNHKAWIELCNASFTTVNIRGMYITTDKSVLNEDLSAPQRQALMSLIPNGDESTLLSGNQHFILYCNGNPKDGSRHITAKITEGEPVWVALYDGNGVELIDSVTVPALSVNQSYAREKDGSANWVVRGSKNVTPGIANTPNINNKIARTKAEDPHGFAITILAMGTVFSCLALLFVFFRVLGLIMDHINTTKKIANAYPLKPVTSTITTTAKIGAEVLDTTGKLMKDGLKLKGIDKKVYIAVIAMAIKQYEDDVHDVESGIISIKPKSTTWNAPKFNNEIKK</sequence>
<dbReference type="Proteomes" id="UP000308886">
    <property type="component" value="Unassembled WGS sequence"/>
</dbReference>
<comment type="caution">
    <text evidence="1">The sequence shown here is derived from an EMBL/GenBank/DDBJ whole genome shotgun (WGS) entry which is preliminary data.</text>
</comment>
<name>A0AC61QS91_9BACT</name>
<protein>
    <submittedName>
        <fullName evidence="1">Uncharacterized protein</fullName>
    </submittedName>
</protein>
<gene>
    <name evidence="1" type="ORF">E5358_03570</name>
</gene>
<organism evidence="1 2">
    <name type="scientific">Palleniella muris</name>
    <dbReference type="NCBI Taxonomy" id="3038145"/>
    <lineage>
        <taxon>Bacteria</taxon>
        <taxon>Pseudomonadati</taxon>
        <taxon>Bacteroidota</taxon>
        <taxon>Bacteroidia</taxon>
        <taxon>Bacteroidales</taxon>
        <taxon>Prevotellaceae</taxon>
        <taxon>Palleniella</taxon>
    </lineage>
</organism>
<reference evidence="1" key="1">
    <citation type="submission" date="2019-04" db="EMBL/GenBank/DDBJ databases">
        <title>Microbes associate with the intestines of laboratory mice.</title>
        <authorList>
            <person name="Navarre W."/>
            <person name="Wong E."/>
            <person name="Huang K."/>
            <person name="Tropini C."/>
            <person name="Ng K."/>
            <person name="Yu B."/>
        </authorList>
    </citation>
    <scope>NUCLEOTIDE SEQUENCE</scope>
    <source>
        <strain evidence="1">NM73_A23</strain>
    </source>
</reference>
<dbReference type="EMBL" id="SRZC01000004">
    <property type="protein sequence ID" value="TGX83343.1"/>
    <property type="molecule type" value="Genomic_DNA"/>
</dbReference>
<accession>A0AC61QS91</accession>
<evidence type="ECO:0000313" key="2">
    <source>
        <dbReference type="Proteomes" id="UP000308886"/>
    </source>
</evidence>
<proteinExistence type="predicted"/>
<keyword evidence="2" id="KW-1185">Reference proteome</keyword>
<evidence type="ECO:0000313" key="1">
    <source>
        <dbReference type="EMBL" id="TGX83343.1"/>
    </source>
</evidence>